<sequence length="66" mass="7014">MTEAAYAAGASHTAPRAAANAPTTDNTRALDRFMPASRPDMTSIDVNLTPIIRSVNYFCPELAQGC</sequence>
<comment type="caution">
    <text evidence="2">The sequence shown here is derived from an EMBL/GenBank/DDBJ whole genome shotgun (WGS) entry which is preliminary data.</text>
</comment>
<feature type="compositionally biased region" description="Low complexity" evidence="1">
    <location>
        <begin position="13"/>
        <end position="26"/>
    </location>
</feature>
<evidence type="ECO:0000256" key="1">
    <source>
        <dbReference type="SAM" id="MobiDB-lite"/>
    </source>
</evidence>
<reference evidence="2 3" key="1">
    <citation type="submission" date="2021-01" db="EMBL/GenBank/DDBJ databases">
        <title>Whole genome shotgun sequence of Verrucosispora gifhornensis NBRC 16317.</title>
        <authorList>
            <person name="Komaki H."/>
            <person name="Tamura T."/>
        </authorList>
    </citation>
    <scope>NUCLEOTIDE SEQUENCE [LARGE SCALE GENOMIC DNA]</scope>
    <source>
        <strain evidence="2 3">NBRC 16317</strain>
    </source>
</reference>
<evidence type="ECO:0000313" key="3">
    <source>
        <dbReference type="Proteomes" id="UP000647860"/>
    </source>
</evidence>
<dbReference type="Proteomes" id="UP000647860">
    <property type="component" value="Unassembled WGS sequence"/>
</dbReference>
<dbReference type="EMBL" id="BOPA01000011">
    <property type="protein sequence ID" value="GIJ14626.1"/>
    <property type="molecule type" value="Genomic_DNA"/>
</dbReference>
<protein>
    <submittedName>
        <fullName evidence="2">Uncharacterized protein</fullName>
    </submittedName>
</protein>
<evidence type="ECO:0000313" key="2">
    <source>
        <dbReference type="EMBL" id="GIJ14626.1"/>
    </source>
</evidence>
<feature type="region of interest" description="Disordered" evidence="1">
    <location>
        <begin position="1"/>
        <end position="26"/>
    </location>
</feature>
<accession>A0ABQ4I9R4</accession>
<keyword evidence="3" id="KW-1185">Reference proteome</keyword>
<name>A0ABQ4I9R4_9ACTN</name>
<proteinExistence type="predicted"/>
<organism evidence="2 3">
    <name type="scientific">Micromonospora gifhornensis</name>
    <dbReference type="NCBI Taxonomy" id="84594"/>
    <lineage>
        <taxon>Bacteria</taxon>
        <taxon>Bacillati</taxon>
        <taxon>Actinomycetota</taxon>
        <taxon>Actinomycetes</taxon>
        <taxon>Micromonosporales</taxon>
        <taxon>Micromonosporaceae</taxon>
        <taxon>Micromonospora</taxon>
    </lineage>
</organism>
<gene>
    <name evidence="2" type="ORF">Vgi01_13100</name>
</gene>